<evidence type="ECO:0000313" key="9">
    <source>
        <dbReference type="Proteomes" id="UP000649617"/>
    </source>
</evidence>
<name>A0A812WML3_SYMPI</name>
<keyword evidence="9" id="KW-1185">Reference proteome</keyword>
<dbReference type="GO" id="GO:0051536">
    <property type="term" value="F:iron-sulfur cluster binding"/>
    <property type="evidence" value="ECO:0007669"/>
    <property type="project" value="UniProtKB-KW"/>
</dbReference>
<protein>
    <submittedName>
        <fullName evidence="8">Dph2 protein</fullName>
    </submittedName>
</protein>
<comment type="similarity">
    <text evidence="3">Belongs to the DPH1/DPH2 family. DPH2 subfamily.</text>
</comment>
<comment type="cofactor">
    <cofactor evidence="1">
        <name>[4Fe-4S] cluster</name>
        <dbReference type="ChEBI" id="CHEBI:49883"/>
    </cofactor>
</comment>
<evidence type="ECO:0000256" key="1">
    <source>
        <dbReference type="ARBA" id="ARBA00001966"/>
    </source>
</evidence>
<dbReference type="PANTHER" id="PTHR10762">
    <property type="entry name" value="DIPHTHAMIDE BIOSYNTHESIS PROTEIN"/>
    <property type="match status" value="1"/>
</dbReference>
<gene>
    <name evidence="8" type="primary">dph2</name>
    <name evidence="8" type="ORF">SPIL2461_LOCUS19202</name>
</gene>
<feature type="region of interest" description="Disordered" evidence="7">
    <location>
        <begin position="451"/>
        <end position="488"/>
    </location>
</feature>
<dbReference type="Pfam" id="PF01866">
    <property type="entry name" value="Diphthamide_syn"/>
    <property type="match status" value="2"/>
</dbReference>
<sequence length="488" mass="53325">MISQVERIVDWVKEHGFERIALQFPDAMLSEAPELTSKVQQALPEKRIFILGDSSFGGGGVDEVGALHYGADCIVRFGHAEQQRGGDLPVLFVFGEEKDLESSSQIATIAHTISSAVANQSSTDVSHLLVICDLPYQHAAGPLAKAMLQELALAGRQSWKILLAELSDEASAGDILPRWHDWRWGVVDFVSSWWAGLGTLALAAAARPAQLKACGRPVRIFTADSDPEICRERTLPEDSAILYVGQAASTLERCVLLRFGAVCPIWRFSGQGENINLHDGSLQLDRILSHSLLQKRYRYVEAAKSAATVGILLVAAGGPTTLGRTLAQRLETLLTKNGRNHYRFVVGQPTQEKLGNFPEVECYVLLSGPEQFTWDVQDLMVPICTPFELEVALGARRWTGEYITDLEELLLSAPMTHLLSAMPANDEVLVQSLGKSRIKSFTTVEAVATAPVQQASNKSSRPKPASITPGLHGVPWKYSQEETSMSSN</sequence>
<dbReference type="Proteomes" id="UP000649617">
    <property type="component" value="Unassembled WGS sequence"/>
</dbReference>
<accession>A0A812WML3</accession>
<dbReference type="UniPathway" id="UPA00559"/>
<proteinExistence type="inferred from homology"/>
<comment type="pathway">
    <text evidence="2">Protein modification; peptidyl-diphthamide biosynthesis.</text>
</comment>
<organism evidence="8 9">
    <name type="scientific">Symbiodinium pilosum</name>
    <name type="common">Dinoflagellate</name>
    <dbReference type="NCBI Taxonomy" id="2952"/>
    <lineage>
        <taxon>Eukaryota</taxon>
        <taxon>Sar</taxon>
        <taxon>Alveolata</taxon>
        <taxon>Dinophyceae</taxon>
        <taxon>Suessiales</taxon>
        <taxon>Symbiodiniaceae</taxon>
        <taxon>Symbiodinium</taxon>
    </lineage>
</organism>
<dbReference type="InterPro" id="IPR042263">
    <property type="entry name" value="DPH1/DPH2_1"/>
</dbReference>
<dbReference type="FunFam" id="3.40.50.11860:FF:000001">
    <property type="entry name" value="2-(3-amino-3-carboxypropyl)histidine synthase subunit 2"/>
    <property type="match status" value="1"/>
</dbReference>
<evidence type="ECO:0000256" key="7">
    <source>
        <dbReference type="SAM" id="MobiDB-lite"/>
    </source>
</evidence>
<evidence type="ECO:0000256" key="6">
    <source>
        <dbReference type="ARBA" id="ARBA00023014"/>
    </source>
</evidence>
<dbReference type="InterPro" id="IPR042265">
    <property type="entry name" value="DPH1/DPH2_3"/>
</dbReference>
<dbReference type="NCBIfam" id="TIGR00322">
    <property type="entry name" value="diphth2_R"/>
    <property type="match status" value="2"/>
</dbReference>
<dbReference type="GO" id="GO:0046872">
    <property type="term" value="F:metal ion binding"/>
    <property type="evidence" value="ECO:0007669"/>
    <property type="project" value="UniProtKB-KW"/>
</dbReference>
<reference evidence="8" key="1">
    <citation type="submission" date="2021-02" db="EMBL/GenBank/DDBJ databases">
        <authorList>
            <person name="Dougan E. K."/>
            <person name="Rhodes N."/>
            <person name="Thang M."/>
            <person name="Chan C."/>
        </authorList>
    </citation>
    <scope>NUCLEOTIDE SEQUENCE</scope>
</reference>
<evidence type="ECO:0000313" key="8">
    <source>
        <dbReference type="EMBL" id="CAE7686375.1"/>
    </source>
</evidence>
<keyword evidence="6" id="KW-0411">Iron-sulfur</keyword>
<evidence type="ECO:0000256" key="2">
    <source>
        <dbReference type="ARBA" id="ARBA00005156"/>
    </source>
</evidence>
<dbReference type="Gene3D" id="3.40.50.11840">
    <property type="entry name" value="Diphthamide synthesis DPH1/DPH2 domain 1"/>
    <property type="match status" value="1"/>
</dbReference>
<dbReference type="PANTHER" id="PTHR10762:SF2">
    <property type="entry name" value="2-(3-AMINO-3-CARBOXYPROPYL)HISTIDINE SYNTHASE SUBUNIT 2"/>
    <property type="match status" value="1"/>
</dbReference>
<keyword evidence="4" id="KW-0479">Metal-binding</keyword>
<dbReference type="SFLD" id="SFLDS00032">
    <property type="entry name" value="Radical_SAM_3-amino-3-carboxyp"/>
    <property type="match status" value="1"/>
</dbReference>
<evidence type="ECO:0000256" key="3">
    <source>
        <dbReference type="ARBA" id="ARBA00006179"/>
    </source>
</evidence>
<comment type="caution">
    <text evidence="8">The sequence shown here is derived from an EMBL/GenBank/DDBJ whole genome shotgun (WGS) entry which is preliminary data.</text>
</comment>
<dbReference type="InterPro" id="IPR016435">
    <property type="entry name" value="DPH1/DPH2"/>
</dbReference>
<evidence type="ECO:0000256" key="5">
    <source>
        <dbReference type="ARBA" id="ARBA00023004"/>
    </source>
</evidence>
<dbReference type="OrthoDB" id="449241at2759"/>
<dbReference type="AlphaFoldDB" id="A0A812WML3"/>
<dbReference type="GO" id="GO:0090560">
    <property type="term" value="F:2-(3-amino-3-carboxypropyl)histidine synthase activity"/>
    <property type="evidence" value="ECO:0007669"/>
    <property type="project" value="InterPro"/>
</dbReference>
<dbReference type="EMBL" id="CAJNIZ010044367">
    <property type="protein sequence ID" value="CAE7686375.1"/>
    <property type="molecule type" value="Genomic_DNA"/>
</dbReference>
<dbReference type="GO" id="GO:0017183">
    <property type="term" value="P:protein histidyl modification to diphthamide"/>
    <property type="evidence" value="ECO:0007669"/>
    <property type="project" value="UniProtKB-UniPathway"/>
</dbReference>
<keyword evidence="5" id="KW-0408">Iron</keyword>
<dbReference type="Gene3D" id="3.40.50.11860">
    <property type="entry name" value="Diphthamide synthesis DPH1/DPH2 domain 3"/>
    <property type="match status" value="1"/>
</dbReference>
<evidence type="ECO:0000256" key="4">
    <source>
        <dbReference type="ARBA" id="ARBA00022723"/>
    </source>
</evidence>